<organism evidence="3 4">
    <name type="scientific">Calycina marina</name>
    <dbReference type="NCBI Taxonomy" id="1763456"/>
    <lineage>
        <taxon>Eukaryota</taxon>
        <taxon>Fungi</taxon>
        <taxon>Dikarya</taxon>
        <taxon>Ascomycota</taxon>
        <taxon>Pezizomycotina</taxon>
        <taxon>Leotiomycetes</taxon>
        <taxon>Helotiales</taxon>
        <taxon>Pezizellaceae</taxon>
        <taxon>Calycina</taxon>
    </lineage>
</organism>
<protein>
    <recommendedName>
        <fullName evidence="2">DUF7492 domain-containing protein</fullName>
    </recommendedName>
</protein>
<dbReference type="EMBL" id="MU253763">
    <property type="protein sequence ID" value="KAG9247790.1"/>
    <property type="molecule type" value="Genomic_DNA"/>
</dbReference>
<dbReference type="AlphaFoldDB" id="A0A9P7ZA65"/>
<sequence length="278" mass="30435">MKCNTFTVAILLLAIFISSATAHTWVEDILHIAQNGTLIGPAGYARGTISRDSVPGPDQVMVWKTLNETLTADRSICSTVQQKGTQTPDFPVFEGSQGEVMALQYLENGHVSLLQASRPLHGGTIYIYGTSTPSNDDKLLSIHRVWNAAGTGGDKRGKLLATRPFDDQQCYEADNGGAISKARALEFPTISGASLKCQTDFQIPDDAPADYTFYWVWDWPQLNLDGTIINNEIYTQCLDVKVSGKTKLLAKDIKVEKPAFYDSIAIAEQITEAFLVDP</sequence>
<evidence type="ECO:0000313" key="3">
    <source>
        <dbReference type="EMBL" id="KAG9247790.1"/>
    </source>
</evidence>
<feature type="signal peptide" evidence="1">
    <location>
        <begin position="1"/>
        <end position="22"/>
    </location>
</feature>
<reference evidence="3" key="1">
    <citation type="journal article" date="2021" name="IMA Fungus">
        <title>Genomic characterization of three marine fungi, including Emericellopsis atlantica sp. nov. with signatures of a generalist lifestyle and marine biomass degradation.</title>
        <authorList>
            <person name="Hagestad O.C."/>
            <person name="Hou L."/>
            <person name="Andersen J.H."/>
            <person name="Hansen E.H."/>
            <person name="Altermark B."/>
            <person name="Li C."/>
            <person name="Kuhnert E."/>
            <person name="Cox R.J."/>
            <person name="Crous P.W."/>
            <person name="Spatafora J.W."/>
            <person name="Lail K."/>
            <person name="Amirebrahimi M."/>
            <person name="Lipzen A."/>
            <person name="Pangilinan J."/>
            <person name="Andreopoulos W."/>
            <person name="Hayes R.D."/>
            <person name="Ng V."/>
            <person name="Grigoriev I.V."/>
            <person name="Jackson S.A."/>
            <person name="Sutton T.D.S."/>
            <person name="Dobson A.D.W."/>
            <person name="Rama T."/>
        </authorList>
    </citation>
    <scope>NUCLEOTIDE SEQUENCE</scope>
    <source>
        <strain evidence="3">TRa3180A</strain>
    </source>
</reference>
<evidence type="ECO:0000313" key="4">
    <source>
        <dbReference type="Proteomes" id="UP000887226"/>
    </source>
</evidence>
<name>A0A9P7ZA65_9HELO</name>
<keyword evidence="4" id="KW-1185">Reference proteome</keyword>
<keyword evidence="1" id="KW-0732">Signal</keyword>
<evidence type="ECO:0000256" key="1">
    <source>
        <dbReference type="SAM" id="SignalP"/>
    </source>
</evidence>
<accession>A0A9P7ZA65</accession>
<evidence type="ECO:0000259" key="2">
    <source>
        <dbReference type="Pfam" id="PF24320"/>
    </source>
</evidence>
<dbReference type="InterPro" id="IPR055915">
    <property type="entry name" value="DUF7492"/>
</dbReference>
<dbReference type="Pfam" id="PF24320">
    <property type="entry name" value="DUF7492"/>
    <property type="match status" value="1"/>
</dbReference>
<gene>
    <name evidence="3" type="ORF">BJ878DRAFT_414168</name>
</gene>
<proteinExistence type="predicted"/>
<comment type="caution">
    <text evidence="3">The sequence shown here is derived from an EMBL/GenBank/DDBJ whole genome shotgun (WGS) entry which is preliminary data.</text>
</comment>
<dbReference type="Proteomes" id="UP000887226">
    <property type="component" value="Unassembled WGS sequence"/>
</dbReference>
<dbReference type="OrthoDB" id="64281at2759"/>
<feature type="chain" id="PRO_5040112558" description="DUF7492 domain-containing protein" evidence="1">
    <location>
        <begin position="23"/>
        <end position="278"/>
    </location>
</feature>
<feature type="domain" description="DUF7492" evidence="2">
    <location>
        <begin position="20"/>
        <end position="249"/>
    </location>
</feature>
<feature type="non-terminal residue" evidence="3">
    <location>
        <position position="278"/>
    </location>
</feature>